<accession>A0A1J0A8W8</accession>
<evidence type="ECO:0000313" key="4">
    <source>
        <dbReference type="Proteomes" id="UP000180235"/>
    </source>
</evidence>
<dbReference type="EMBL" id="CP017675">
    <property type="protein sequence ID" value="APB32353.1"/>
    <property type="molecule type" value="Genomic_DNA"/>
</dbReference>
<feature type="transmembrane region" description="Helical" evidence="2">
    <location>
        <begin position="12"/>
        <end position="32"/>
    </location>
</feature>
<gene>
    <name evidence="3" type="ORF">GlitD10_0052</name>
</gene>
<dbReference type="STRING" id="1188229.GlitD10_0052"/>
<reference evidence="3 4" key="1">
    <citation type="submission" date="2016-10" db="EMBL/GenBank/DDBJ databases">
        <title>Description of Gloeomargarita lithophora gen. nov., sp. nov., a thylakoid-bearing basal-branching cyanobacterium with intracellular carbonates, and proposal for Gloeomargaritales ord. nov.</title>
        <authorList>
            <person name="Moreira D."/>
            <person name="Tavera R."/>
            <person name="Benzerara K."/>
            <person name="Skouri-Panet F."/>
            <person name="Couradeau E."/>
            <person name="Gerard E."/>
            <person name="Loussert C."/>
            <person name="Novelo E."/>
            <person name="Zivanovic Y."/>
            <person name="Lopez-Garcia P."/>
        </authorList>
    </citation>
    <scope>NUCLEOTIDE SEQUENCE [LARGE SCALE GENOMIC DNA]</scope>
    <source>
        <strain evidence="3 4">D10</strain>
    </source>
</reference>
<dbReference type="AlphaFoldDB" id="A0A1J0A8W8"/>
<feature type="region of interest" description="Disordered" evidence="1">
    <location>
        <begin position="77"/>
        <end position="99"/>
    </location>
</feature>
<keyword evidence="2" id="KW-0472">Membrane</keyword>
<dbReference type="Proteomes" id="UP000180235">
    <property type="component" value="Chromosome"/>
</dbReference>
<name>A0A1J0A8W8_9CYAN</name>
<proteinExistence type="predicted"/>
<protein>
    <recommendedName>
        <fullName evidence="5">DUF5132 domain-containing protein</fullName>
    </recommendedName>
</protein>
<dbReference type="KEGG" id="glt:GlitD10_0052"/>
<keyword evidence="2" id="KW-1133">Transmembrane helix</keyword>
<evidence type="ECO:0000256" key="2">
    <source>
        <dbReference type="SAM" id="Phobius"/>
    </source>
</evidence>
<dbReference type="InterPro" id="IPR033456">
    <property type="entry name" value="DUF5132"/>
</dbReference>
<evidence type="ECO:0000313" key="3">
    <source>
        <dbReference type="EMBL" id="APB32353.1"/>
    </source>
</evidence>
<dbReference type="RefSeq" id="WP_071453110.1">
    <property type="nucleotide sequence ID" value="NZ_CP017675.1"/>
</dbReference>
<evidence type="ECO:0008006" key="5">
    <source>
        <dbReference type="Google" id="ProtNLM"/>
    </source>
</evidence>
<keyword evidence="2" id="KW-0812">Transmembrane</keyword>
<dbReference type="Pfam" id="PF17195">
    <property type="entry name" value="DUF5132"/>
    <property type="match status" value="1"/>
</dbReference>
<evidence type="ECO:0000256" key="1">
    <source>
        <dbReference type="SAM" id="MobiDB-lite"/>
    </source>
</evidence>
<sequence length="99" mass="10188">MEFEALFLGLEPVTALAVGVGVLVLAPLVGMATKSELADSARETAKKTLVVVFEAFDKAQSAVAEAGESLQDLVAEAKAERTASQNGASAPPQEVNLSD</sequence>
<keyword evidence="4" id="KW-1185">Reference proteome</keyword>
<dbReference type="OrthoDB" id="532127at2"/>
<organism evidence="3 4">
    <name type="scientific">Gloeomargarita lithophora Alchichica-D10</name>
    <dbReference type="NCBI Taxonomy" id="1188229"/>
    <lineage>
        <taxon>Bacteria</taxon>
        <taxon>Bacillati</taxon>
        <taxon>Cyanobacteriota</taxon>
        <taxon>Cyanophyceae</taxon>
        <taxon>Gloeomargaritales</taxon>
        <taxon>Gloeomargaritaceae</taxon>
        <taxon>Gloeomargarita</taxon>
    </lineage>
</organism>